<dbReference type="PROSITE" id="PS00374">
    <property type="entry name" value="MGMT"/>
    <property type="match status" value="1"/>
</dbReference>
<dbReference type="SUPFAM" id="SSF53155">
    <property type="entry name" value="Methylated DNA-protein cysteine methyltransferase domain"/>
    <property type="match status" value="1"/>
</dbReference>
<evidence type="ECO:0000313" key="13">
    <source>
        <dbReference type="Proteomes" id="UP000452141"/>
    </source>
</evidence>
<evidence type="ECO:0000259" key="10">
    <source>
        <dbReference type="Pfam" id="PF01035"/>
    </source>
</evidence>
<dbReference type="Gene3D" id="3.30.160.70">
    <property type="entry name" value="Methylated DNA-protein cysteine methyltransferase domain"/>
    <property type="match status" value="1"/>
</dbReference>
<evidence type="ECO:0000256" key="3">
    <source>
        <dbReference type="ARBA" id="ARBA00022490"/>
    </source>
</evidence>
<dbReference type="InterPro" id="IPR014048">
    <property type="entry name" value="MethylDNA_cys_MeTrfase_DNA-bd"/>
</dbReference>
<dbReference type="GO" id="GO:0006307">
    <property type="term" value="P:DNA alkylation repair"/>
    <property type="evidence" value="ECO:0007669"/>
    <property type="project" value="UniProtKB-UniRule"/>
</dbReference>
<keyword evidence="4 9" id="KW-0489">Methyltransferase</keyword>
<dbReference type="InterPro" id="IPR023546">
    <property type="entry name" value="MGMT"/>
</dbReference>
<dbReference type="CDD" id="cd06445">
    <property type="entry name" value="ATase"/>
    <property type="match status" value="1"/>
</dbReference>
<dbReference type="InterPro" id="IPR008332">
    <property type="entry name" value="MethylG_MeTrfase_N"/>
</dbReference>
<protein>
    <recommendedName>
        <fullName evidence="9">Methylated-DNA--protein-cysteine methyltransferase</fullName>
        <ecNumber evidence="9">2.1.1.63</ecNumber>
    </recommendedName>
    <alternativeName>
        <fullName evidence="9">6-O-methylguanine-DNA methyltransferase</fullName>
        <shortName evidence="9">MGMT</shortName>
    </alternativeName>
    <alternativeName>
        <fullName evidence="9">O-6-methylguanine-DNA-alkyltransferase</fullName>
    </alternativeName>
</protein>
<comment type="miscellaneous">
    <text evidence="9">This enzyme catalyzes only one turnover and therefore is not strictly catalytic. According to one definition, an enzyme is a biocatalyst that acts repeatedly and over many reaction cycles.</text>
</comment>
<keyword evidence="7 9" id="KW-0234">DNA repair</keyword>
<evidence type="ECO:0000256" key="4">
    <source>
        <dbReference type="ARBA" id="ARBA00022603"/>
    </source>
</evidence>
<dbReference type="AlphaFoldDB" id="A0A844FKT8"/>
<dbReference type="Pfam" id="PF01035">
    <property type="entry name" value="DNA_binding_1"/>
    <property type="match status" value="1"/>
</dbReference>
<dbReference type="GO" id="GO:0032259">
    <property type="term" value="P:methylation"/>
    <property type="evidence" value="ECO:0007669"/>
    <property type="project" value="UniProtKB-KW"/>
</dbReference>
<accession>A0A844FKT8</accession>
<evidence type="ECO:0000256" key="6">
    <source>
        <dbReference type="ARBA" id="ARBA00022763"/>
    </source>
</evidence>
<evidence type="ECO:0000256" key="2">
    <source>
        <dbReference type="ARBA" id="ARBA00008711"/>
    </source>
</evidence>
<dbReference type="InterPro" id="IPR036217">
    <property type="entry name" value="MethylDNA_cys_MeTrfase_DNAb"/>
</dbReference>
<name>A0A844FKT8_9LACO</name>
<dbReference type="EC" id="2.1.1.63" evidence="9"/>
<comment type="catalytic activity">
    <reaction evidence="8 9">
        <text>a 6-O-methyl-2'-deoxyguanosine in DNA + L-cysteinyl-[protein] = S-methyl-L-cysteinyl-[protein] + a 2'-deoxyguanosine in DNA</text>
        <dbReference type="Rhea" id="RHEA:24000"/>
        <dbReference type="Rhea" id="RHEA-COMP:10131"/>
        <dbReference type="Rhea" id="RHEA-COMP:10132"/>
        <dbReference type="Rhea" id="RHEA-COMP:11367"/>
        <dbReference type="Rhea" id="RHEA-COMP:11368"/>
        <dbReference type="ChEBI" id="CHEBI:29950"/>
        <dbReference type="ChEBI" id="CHEBI:82612"/>
        <dbReference type="ChEBI" id="CHEBI:85445"/>
        <dbReference type="ChEBI" id="CHEBI:85448"/>
        <dbReference type="EC" id="2.1.1.63"/>
    </reaction>
</comment>
<evidence type="ECO:0000256" key="5">
    <source>
        <dbReference type="ARBA" id="ARBA00022679"/>
    </source>
</evidence>
<evidence type="ECO:0000256" key="8">
    <source>
        <dbReference type="ARBA" id="ARBA00049348"/>
    </source>
</evidence>
<dbReference type="GO" id="GO:0003908">
    <property type="term" value="F:methylated-DNA-[protein]-cysteine S-methyltransferase activity"/>
    <property type="evidence" value="ECO:0007669"/>
    <property type="project" value="UniProtKB-UniRule"/>
</dbReference>
<reference evidence="12 13" key="1">
    <citation type="submission" date="2019-08" db="EMBL/GenBank/DDBJ databases">
        <title>In-depth cultivation of the pig gut microbiome towards novel bacterial diversity and tailored functional studies.</title>
        <authorList>
            <person name="Wylensek D."/>
            <person name="Hitch T.C.A."/>
            <person name="Clavel T."/>
        </authorList>
    </citation>
    <scope>NUCLEOTIDE SEQUENCE [LARGE SCALE GENOMIC DNA]</scope>
    <source>
        <strain evidence="12 13">WCA-470BD-2E</strain>
    </source>
</reference>
<organism evidence="12 13">
    <name type="scientific">Lactobacillus equicursoris</name>
    <dbReference type="NCBI Taxonomy" id="420645"/>
    <lineage>
        <taxon>Bacteria</taxon>
        <taxon>Bacillati</taxon>
        <taxon>Bacillota</taxon>
        <taxon>Bacilli</taxon>
        <taxon>Lactobacillales</taxon>
        <taxon>Lactobacillaceae</taxon>
        <taxon>Lactobacillus</taxon>
    </lineage>
</organism>
<proteinExistence type="inferred from homology"/>
<evidence type="ECO:0000256" key="9">
    <source>
        <dbReference type="HAMAP-Rule" id="MF_00772"/>
    </source>
</evidence>
<dbReference type="RefSeq" id="WP_154486133.1">
    <property type="nucleotide sequence ID" value="NZ_VUMW01000001.1"/>
</dbReference>
<feature type="active site" description="Nucleophile; methyl group acceptor" evidence="9">
    <location>
        <position position="124"/>
    </location>
</feature>
<keyword evidence="6 9" id="KW-0227">DNA damage</keyword>
<dbReference type="InterPro" id="IPR036631">
    <property type="entry name" value="MGMT_N_sf"/>
</dbReference>
<keyword evidence="5 9" id="KW-0808">Transferase</keyword>
<comment type="similarity">
    <text evidence="2 9">Belongs to the MGMT family.</text>
</comment>
<dbReference type="InterPro" id="IPR036388">
    <property type="entry name" value="WH-like_DNA-bd_sf"/>
</dbReference>
<comment type="catalytic activity">
    <reaction evidence="1 9">
        <text>a 4-O-methyl-thymidine in DNA + L-cysteinyl-[protein] = a thymidine in DNA + S-methyl-L-cysteinyl-[protein]</text>
        <dbReference type="Rhea" id="RHEA:53428"/>
        <dbReference type="Rhea" id="RHEA-COMP:10131"/>
        <dbReference type="Rhea" id="RHEA-COMP:10132"/>
        <dbReference type="Rhea" id="RHEA-COMP:13555"/>
        <dbReference type="Rhea" id="RHEA-COMP:13556"/>
        <dbReference type="ChEBI" id="CHEBI:29950"/>
        <dbReference type="ChEBI" id="CHEBI:82612"/>
        <dbReference type="ChEBI" id="CHEBI:137386"/>
        <dbReference type="ChEBI" id="CHEBI:137387"/>
        <dbReference type="EC" id="2.1.1.63"/>
    </reaction>
</comment>
<dbReference type="InterPro" id="IPR001497">
    <property type="entry name" value="MethylDNA_cys_MeTrfase_AS"/>
</dbReference>
<dbReference type="Pfam" id="PF02870">
    <property type="entry name" value="Methyltransf_1N"/>
    <property type="match status" value="1"/>
</dbReference>
<dbReference type="NCBIfam" id="TIGR00589">
    <property type="entry name" value="ogt"/>
    <property type="match status" value="1"/>
</dbReference>
<feature type="domain" description="Methylated-DNA-[protein]-cysteine S-methyltransferase DNA binding" evidence="10">
    <location>
        <begin position="73"/>
        <end position="152"/>
    </location>
</feature>
<evidence type="ECO:0000259" key="11">
    <source>
        <dbReference type="Pfam" id="PF02870"/>
    </source>
</evidence>
<gene>
    <name evidence="12" type="ORF">FYJ61_00065</name>
</gene>
<feature type="domain" description="Methylguanine DNA methyltransferase ribonuclease-like" evidence="11">
    <location>
        <begin position="4"/>
        <end position="66"/>
    </location>
</feature>
<evidence type="ECO:0000256" key="1">
    <source>
        <dbReference type="ARBA" id="ARBA00001286"/>
    </source>
</evidence>
<dbReference type="HAMAP" id="MF_00772">
    <property type="entry name" value="OGT"/>
    <property type="match status" value="1"/>
</dbReference>
<sequence length="155" mass="17251">MTGYAIYDYPFGQLKIGYEDDIITLIGPVKDQKDLKDRGEKTPLTDQVFQQITEYLAGKRKTFSINYRLSGTPFQERVWHALEKIPYGETRSYKEVAEAIGNPKAVRAIGGANNKNPIMIVVPCHRVLGADGSLTGYAGGIAMKQALVELEKKNK</sequence>
<dbReference type="Gene3D" id="1.10.10.10">
    <property type="entry name" value="Winged helix-like DNA-binding domain superfamily/Winged helix DNA-binding domain"/>
    <property type="match status" value="1"/>
</dbReference>
<dbReference type="EMBL" id="VUMW01000001">
    <property type="protein sequence ID" value="MST78905.1"/>
    <property type="molecule type" value="Genomic_DNA"/>
</dbReference>
<dbReference type="GO" id="GO:0005737">
    <property type="term" value="C:cytoplasm"/>
    <property type="evidence" value="ECO:0007669"/>
    <property type="project" value="UniProtKB-SubCell"/>
</dbReference>
<comment type="caution">
    <text evidence="12">The sequence shown here is derived from an EMBL/GenBank/DDBJ whole genome shotgun (WGS) entry which is preliminary data.</text>
</comment>
<dbReference type="FunFam" id="1.10.10.10:FF:000214">
    <property type="entry name" value="Methylated-DNA--protein-cysteine methyltransferase"/>
    <property type="match status" value="1"/>
</dbReference>
<dbReference type="Proteomes" id="UP000452141">
    <property type="component" value="Unassembled WGS sequence"/>
</dbReference>
<comment type="subcellular location">
    <subcellularLocation>
        <location evidence="9">Cytoplasm</location>
    </subcellularLocation>
</comment>
<dbReference type="PANTHER" id="PTHR10815">
    <property type="entry name" value="METHYLATED-DNA--PROTEIN-CYSTEINE METHYLTRANSFERASE"/>
    <property type="match status" value="1"/>
</dbReference>
<dbReference type="SUPFAM" id="SSF46767">
    <property type="entry name" value="Methylated DNA-protein cysteine methyltransferase, C-terminal domain"/>
    <property type="match status" value="1"/>
</dbReference>
<comment type="function">
    <text evidence="9">Involved in the cellular defense against the biological effects of O6-methylguanine (O6-MeG) and O4-methylthymine (O4-MeT) in DNA. Repairs the methylated nucleobase in DNA by stoichiometrically transferring the methyl group to a cysteine residue in the enzyme. This is a suicide reaction: the enzyme is irreversibly inactivated.</text>
</comment>
<dbReference type="PANTHER" id="PTHR10815:SF5">
    <property type="entry name" value="METHYLATED-DNA--PROTEIN-CYSTEINE METHYLTRANSFERASE"/>
    <property type="match status" value="1"/>
</dbReference>
<evidence type="ECO:0000313" key="12">
    <source>
        <dbReference type="EMBL" id="MST78905.1"/>
    </source>
</evidence>
<keyword evidence="3 9" id="KW-0963">Cytoplasm</keyword>
<evidence type="ECO:0000256" key="7">
    <source>
        <dbReference type="ARBA" id="ARBA00023204"/>
    </source>
</evidence>